<dbReference type="InterPro" id="IPR006224">
    <property type="entry name" value="PsdUridine_synth_RluA-like_CS"/>
</dbReference>
<dbReference type="PANTHER" id="PTHR21600:SF44">
    <property type="entry name" value="RIBOSOMAL LARGE SUBUNIT PSEUDOURIDINE SYNTHASE D"/>
    <property type="match status" value="1"/>
</dbReference>
<organism evidence="9 10">
    <name type="scientific">Gloeobacter violaceus (strain ATCC 29082 / PCC 7421)</name>
    <dbReference type="NCBI Taxonomy" id="251221"/>
    <lineage>
        <taxon>Bacteria</taxon>
        <taxon>Bacillati</taxon>
        <taxon>Cyanobacteriota</taxon>
        <taxon>Cyanophyceae</taxon>
        <taxon>Gloeobacterales</taxon>
        <taxon>Gloeobacteraceae</taxon>
        <taxon>Gloeobacter</taxon>
    </lineage>
</organism>
<dbReference type="RefSeq" id="WP_011140077.1">
    <property type="nucleotide sequence ID" value="NC_005125.1"/>
</dbReference>
<dbReference type="InterPro" id="IPR020103">
    <property type="entry name" value="PsdUridine_synth_cat_dom_sf"/>
</dbReference>
<dbReference type="KEGG" id="gvi:glr0073"/>
<protein>
    <recommendedName>
        <fullName evidence="7">Pseudouridine synthase</fullName>
        <ecNumber evidence="7">5.4.99.-</ecNumber>
    </recommendedName>
</protein>
<dbReference type="Pfam" id="PF01479">
    <property type="entry name" value="S4"/>
    <property type="match status" value="1"/>
</dbReference>
<dbReference type="NCBIfam" id="TIGR00005">
    <property type="entry name" value="rluA_subfam"/>
    <property type="match status" value="1"/>
</dbReference>
<dbReference type="PROSITE" id="PS01129">
    <property type="entry name" value="PSI_RLU"/>
    <property type="match status" value="1"/>
</dbReference>
<dbReference type="OrthoDB" id="9807829at2"/>
<evidence type="ECO:0000256" key="1">
    <source>
        <dbReference type="ARBA" id="ARBA00000073"/>
    </source>
</evidence>
<dbReference type="PANTHER" id="PTHR21600">
    <property type="entry name" value="MITOCHONDRIAL RNA PSEUDOURIDINE SYNTHASE"/>
    <property type="match status" value="1"/>
</dbReference>
<dbReference type="InterPro" id="IPR036986">
    <property type="entry name" value="S4_RNA-bd_sf"/>
</dbReference>
<keyword evidence="10" id="KW-1185">Reference proteome</keyword>
<dbReference type="GO" id="GO:0120159">
    <property type="term" value="F:rRNA pseudouridine synthase activity"/>
    <property type="evidence" value="ECO:0007669"/>
    <property type="project" value="UniProtKB-ARBA"/>
</dbReference>
<comment type="function">
    <text evidence="7">Responsible for synthesis of pseudouridine from uracil.</text>
</comment>
<dbReference type="InterPro" id="IPR006145">
    <property type="entry name" value="PsdUridine_synth_RsuA/RluA"/>
</dbReference>
<comment type="catalytic activity">
    <reaction evidence="1 7">
        <text>a uridine in RNA = a pseudouridine in RNA</text>
        <dbReference type="Rhea" id="RHEA:48348"/>
        <dbReference type="Rhea" id="RHEA-COMP:12068"/>
        <dbReference type="Rhea" id="RHEA-COMP:12069"/>
        <dbReference type="ChEBI" id="CHEBI:65314"/>
        <dbReference type="ChEBI" id="CHEBI:65315"/>
    </reaction>
</comment>
<feature type="active site" evidence="5">
    <location>
        <position position="143"/>
    </location>
</feature>
<dbReference type="eggNOG" id="COG0564">
    <property type="taxonomic scope" value="Bacteria"/>
</dbReference>
<dbReference type="Pfam" id="PF00849">
    <property type="entry name" value="PseudoU_synth_2"/>
    <property type="match status" value="1"/>
</dbReference>
<keyword evidence="3 6" id="KW-0694">RNA-binding</keyword>
<evidence type="ECO:0000313" key="10">
    <source>
        <dbReference type="Proteomes" id="UP000000557"/>
    </source>
</evidence>
<reference evidence="9 10" key="1">
    <citation type="journal article" date="2003" name="DNA Res.">
        <title>Complete genome structure of Gloeobacter violaceus PCC 7421, a cyanobacterium that lacks thylakoids.</title>
        <authorList>
            <person name="Nakamura Y."/>
            <person name="Kaneko T."/>
            <person name="Sato S."/>
            <person name="Mimuro M."/>
            <person name="Miyashita H."/>
            <person name="Tsuchiya T."/>
            <person name="Sasamoto S."/>
            <person name="Watanabe A."/>
            <person name="Kawashima K."/>
            <person name="Kishida Y."/>
            <person name="Kiyokawa C."/>
            <person name="Kohara M."/>
            <person name="Matsumoto M."/>
            <person name="Matsuno A."/>
            <person name="Nakazaki N."/>
            <person name="Shimpo S."/>
            <person name="Takeuchi C."/>
            <person name="Yamada M."/>
            <person name="Tabata S."/>
        </authorList>
    </citation>
    <scope>NUCLEOTIDE SEQUENCE [LARGE SCALE GENOMIC DNA]</scope>
    <source>
        <strain evidence="10">ATCC 29082 / PCC 7421</strain>
    </source>
</reference>
<dbReference type="PROSITE" id="PS50889">
    <property type="entry name" value="S4"/>
    <property type="match status" value="1"/>
</dbReference>
<proteinExistence type="inferred from homology"/>
<evidence type="ECO:0000256" key="3">
    <source>
        <dbReference type="ARBA" id="ARBA00022884"/>
    </source>
</evidence>
<dbReference type="EnsemblBacteria" id="BAC88014">
    <property type="protein sequence ID" value="BAC88014"/>
    <property type="gene ID" value="BAC88014"/>
</dbReference>
<dbReference type="GO" id="GO:0003723">
    <property type="term" value="F:RNA binding"/>
    <property type="evidence" value="ECO:0007669"/>
    <property type="project" value="UniProtKB-KW"/>
</dbReference>
<dbReference type="InterPro" id="IPR050188">
    <property type="entry name" value="RluA_PseudoU_synthase"/>
</dbReference>
<accession>Q7NPI2</accession>
<feature type="domain" description="RNA-binding S4" evidence="8">
    <location>
        <begin position="20"/>
        <end position="77"/>
    </location>
</feature>
<evidence type="ECO:0000256" key="7">
    <source>
        <dbReference type="RuleBase" id="RU362028"/>
    </source>
</evidence>
<dbReference type="AlphaFoldDB" id="Q7NPI2"/>
<dbReference type="InterPro" id="IPR002942">
    <property type="entry name" value="S4_RNA-bd"/>
</dbReference>
<sequence>MSAADATWLTLTVQPDQSAMRLDRWLAEQVADLSRARIQALIDQGLVLLNNRPCRPRDLVHSGDAVALTIPAPEPLAIEARPIALDIVYEDEELIVIDKPRGLVVHPAPGHSDDTLVNALLAHCRNLSGINGVLRPGIVHRLDKDTTGLLVVAKTDRAHQHLQTQIQAKTARRDYLAIIAGAPAETTGTIDAPIGRHPVHRQKMAVHPKGRPARTHWRVLERLGNFTLVEFSLQTGRTHQIRVHCLHKGWPIAGDPLYGSVKVPATLNGQALHAFRLGFEHPVTGERLTFESPMPAEMVKLLDALRRRTP</sequence>
<dbReference type="InParanoid" id="Q7NPI2"/>
<dbReference type="EC" id="5.4.99.-" evidence="7"/>
<dbReference type="FunCoup" id="Q7NPI2">
    <property type="interactions" value="347"/>
</dbReference>
<dbReference type="GO" id="GO:0009982">
    <property type="term" value="F:pseudouridine synthase activity"/>
    <property type="evidence" value="ECO:0000318"/>
    <property type="project" value="GO_Central"/>
</dbReference>
<dbReference type="PATRIC" id="fig|251221.4.peg.76"/>
<gene>
    <name evidence="9" type="ordered locus">glr0073</name>
</gene>
<evidence type="ECO:0000256" key="4">
    <source>
        <dbReference type="ARBA" id="ARBA00023235"/>
    </source>
</evidence>
<evidence type="ECO:0000259" key="8">
    <source>
        <dbReference type="SMART" id="SM00363"/>
    </source>
</evidence>
<comment type="similarity">
    <text evidence="2 7">Belongs to the pseudouridine synthase RluA family.</text>
</comment>
<dbReference type="SUPFAM" id="SSF55174">
    <property type="entry name" value="Alpha-L RNA-binding motif"/>
    <property type="match status" value="1"/>
</dbReference>
<dbReference type="EMBL" id="BA000045">
    <property type="protein sequence ID" value="BAC88014.1"/>
    <property type="molecule type" value="Genomic_DNA"/>
</dbReference>
<dbReference type="PhylomeDB" id="Q7NPI2"/>
<evidence type="ECO:0000256" key="5">
    <source>
        <dbReference type="PIRSR" id="PIRSR606225-1"/>
    </source>
</evidence>
<keyword evidence="4 7" id="KW-0413">Isomerase</keyword>
<dbReference type="HOGENOM" id="CLU_016902_4_4_3"/>
<evidence type="ECO:0000256" key="2">
    <source>
        <dbReference type="ARBA" id="ARBA00010876"/>
    </source>
</evidence>
<dbReference type="Proteomes" id="UP000000557">
    <property type="component" value="Chromosome"/>
</dbReference>
<evidence type="ECO:0000256" key="6">
    <source>
        <dbReference type="PROSITE-ProRule" id="PRU00182"/>
    </source>
</evidence>
<dbReference type="CDD" id="cd02869">
    <property type="entry name" value="PseudoU_synth_RluA_like"/>
    <property type="match status" value="1"/>
</dbReference>
<name>Q7NPI2_GLOVI</name>
<dbReference type="Gene3D" id="3.30.2350.10">
    <property type="entry name" value="Pseudouridine synthase"/>
    <property type="match status" value="1"/>
</dbReference>
<dbReference type="GO" id="GO:0000455">
    <property type="term" value="P:enzyme-directed rRNA pseudouridine synthesis"/>
    <property type="evidence" value="ECO:0000318"/>
    <property type="project" value="GO_Central"/>
</dbReference>
<reference evidence="9 10" key="2">
    <citation type="journal article" date="2003" name="DNA Res.">
        <title>Complete genome structure of Gloeobacter violaceus PCC 7421, a cyanobacterium that lacks thylakoids (supplement).</title>
        <authorList>
            <person name="Nakamura Y."/>
            <person name="Kaneko T."/>
            <person name="Sato S."/>
            <person name="Mimuro M."/>
            <person name="Miyashita H."/>
            <person name="Tsuchiya T."/>
            <person name="Sasamoto S."/>
            <person name="Watanabe A."/>
            <person name="Kawashima K."/>
            <person name="Kishida Y."/>
            <person name="Kiyokawa C."/>
            <person name="Kohara M."/>
            <person name="Matsumoto M."/>
            <person name="Matsuno A."/>
            <person name="Nakazaki N."/>
            <person name="Shimpo S."/>
            <person name="Takeuchi C."/>
            <person name="Yamada M."/>
            <person name="Tabata S."/>
        </authorList>
    </citation>
    <scope>NUCLEOTIDE SEQUENCE [LARGE SCALE GENOMIC DNA]</scope>
    <source>
        <strain evidence="10">ATCC 29082 / PCC 7421</strain>
    </source>
</reference>
<dbReference type="CDD" id="cd00165">
    <property type="entry name" value="S4"/>
    <property type="match status" value="1"/>
</dbReference>
<dbReference type="SUPFAM" id="SSF55120">
    <property type="entry name" value="Pseudouridine synthase"/>
    <property type="match status" value="1"/>
</dbReference>
<evidence type="ECO:0000313" key="9">
    <source>
        <dbReference type="EMBL" id="BAC88014.1"/>
    </source>
</evidence>
<dbReference type="FunFam" id="3.30.2350.10:FF:000006">
    <property type="entry name" value="Pseudouridine synthase"/>
    <property type="match status" value="1"/>
</dbReference>
<dbReference type="InterPro" id="IPR006225">
    <property type="entry name" value="PsdUridine_synth_RluC/D"/>
</dbReference>
<dbReference type="Gene3D" id="3.10.290.10">
    <property type="entry name" value="RNA-binding S4 domain"/>
    <property type="match status" value="1"/>
</dbReference>
<dbReference type="SMART" id="SM00363">
    <property type="entry name" value="S4"/>
    <property type="match status" value="1"/>
</dbReference>
<dbReference type="STRING" id="251221.gene:10757542"/>